<feature type="domain" description="Peptidase M56" evidence="3">
    <location>
        <begin position="11"/>
        <end position="343"/>
    </location>
</feature>
<comment type="caution">
    <text evidence="4">The sequence shown here is derived from an EMBL/GenBank/DDBJ whole genome shotgun (WGS) entry which is preliminary data.</text>
</comment>
<evidence type="ECO:0000256" key="2">
    <source>
        <dbReference type="SAM" id="Phobius"/>
    </source>
</evidence>
<feature type="region of interest" description="Disordered" evidence="1">
    <location>
        <begin position="93"/>
        <end position="126"/>
    </location>
</feature>
<feature type="compositionally biased region" description="Low complexity" evidence="1">
    <location>
        <begin position="98"/>
        <end position="108"/>
    </location>
</feature>
<dbReference type="PANTHER" id="PTHR34978:SF3">
    <property type="entry name" value="SLR0241 PROTEIN"/>
    <property type="match status" value="1"/>
</dbReference>
<evidence type="ECO:0000259" key="3">
    <source>
        <dbReference type="Pfam" id="PF05569"/>
    </source>
</evidence>
<dbReference type="Pfam" id="PF05569">
    <property type="entry name" value="Peptidase_M56"/>
    <property type="match status" value="1"/>
</dbReference>
<feature type="transmembrane region" description="Helical" evidence="2">
    <location>
        <begin position="40"/>
        <end position="58"/>
    </location>
</feature>
<proteinExistence type="predicted"/>
<evidence type="ECO:0000313" key="5">
    <source>
        <dbReference type="Proteomes" id="UP001161691"/>
    </source>
</evidence>
<dbReference type="RefSeq" id="WP_282912302.1">
    <property type="nucleotide sequence ID" value="NZ_JAGRPV010000001.1"/>
</dbReference>
<feature type="transmembrane region" description="Helical" evidence="2">
    <location>
        <begin position="6"/>
        <end position="28"/>
    </location>
</feature>
<dbReference type="InterPro" id="IPR052173">
    <property type="entry name" value="Beta-lactam_resp_regulator"/>
</dbReference>
<sequence>MIVLKTIFLLILSASLGSAVIVLLLLFIRRLLHLRLKPAVIHFLWLLVLIKLLIPVGPSSSISLFNLMPQTVAGKWTVGQSDMAAPLGFVNDREDSEPQPSASAAPASNTDTKVGSQEDSVSLDSSPARLGESISIKATSRWSNLLRAGLFIWLGGIAFLSIYHIIGTLVFRKRVRFSRPIHNEEVLSAVRACSEKLGLKRTIPVYESSCVQSPCIYGTIKPRIFMPEDILVIADSRQLTHILLHELAHDKRKDLWLNSLWTLAVWLHWFNPLVWLARRKMVADRELACDAVVLEALGEKESASYGLTLLMLSRLFSRSSSMRANLSHFFNNTNETKRRIAMITKFKQGSSKLSVMAIVSILFLGAILLTNANAESNASKAEDAKKENTVSSFRIDRLMPSFKWFHNLGRALAFASFDFKVPDYVPEGYRLKYIDMGKNFSKANQADLVEYVSITFVENFGRQDERNIEVYASRGKGTMLEHNLLWGASYSREPGRALSYRQEALTVGDRTGTMYTTSRSRYKQPPETAKSFVWQENEITYAVNYYSKDLDHDELAKIVQSAVWPDQVRHVDYSGAGNSFPLYDEKDLQEAKDILGFPVKFPFDISAYGLKLSDSILLQANDQNTGFPLRPDTDALWHSYRVPYDSSIYELNDYISFYQSKAPVVDVNKLSFLRTLEISGIGISVYTDPDHVYSEPIHSDNNKLKFKSQTYYVWEQNGIHYTAYFVGVDRHQEENLEALVLAPVQ</sequence>
<keyword evidence="2" id="KW-0812">Transmembrane</keyword>
<keyword evidence="5" id="KW-1185">Reference proteome</keyword>
<name>A0ABT6TS65_9BACL</name>
<evidence type="ECO:0000313" key="4">
    <source>
        <dbReference type="EMBL" id="MDI4649691.1"/>
    </source>
</evidence>
<keyword evidence="2" id="KW-0472">Membrane</keyword>
<organism evidence="4 5">
    <name type="scientific">Cohnella hashimotonis</name>
    <dbReference type="NCBI Taxonomy" id="2826895"/>
    <lineage>
        <taxon>Bacteria</taxon>
        <taxon>Bacillati</taxon>
        <taxon>Bacillota</taxon>
        <taxon>Bacilli</taxon>
        <taxon>Bacillales</taxon>
        <taxon>Paenibacillaceae</taxon>
        <taxon>Cohnella</taxon>
    </lineage>
</organism>
<dbReference type="EMBL" id="JAGRPV010000001">
    <property type="protein sequence ID" value="MDI4649691.1"/>
    <property type="molecule type" value="Genomic_DNA"/>
</dbReference>
<accession>A0ABT6TS65</accession>
<dbReference type="InterPro" id="IPR008756">
    <property type="entry name" value="Peptidase_M56"/>
</dbReference>
<keyword evidence="2" id="KW-1133">Transmembrane helix</keyword>
<dbReference type="Proteomes" id="UP001161691">
    <property type="component" value="Unassembled WGS sequence"/>
</dbReference>
<feature type="transmembrane region" description="Helical" evidence="2">
    <location>
        <begin position="255"/>
        <end position="277"/>
    </location>
</feature>
<gene>
    <name evidence="4" type="ORF">KB449_32485</name>
</gene>
<dbReference type="CDD" id="cd07341">
    <property type="entry name" value="M56_BlaR1_MecR1_like"/>
    <property type="match status" value="1"/>
</dbReference>
<evidence type="ECO:0000256" key="1">
    <source>
        <dbReference type="SAM" id="MobiDB-lite"/>
    </source>
</evidence>
<protein>
    <submittedName>
        <fullName evidence="4">M56 family metallopeptidase</fullName>
    </submittedName>
</protein>
<feature type="compositionally biased region" description="Polar residues" evidence="1">
    <location>
        <begin position="109"/>
        <end position="125"/>
    </location>
</feature>
<reference evidence="4" key="1">
    <citation type="submission" date="2023-04" db="EMBL/GenBank/DDBJ databases">
        <title>Comparative genomic analysis of Cohnella hashimotonis sp. nov., isolated from the International Space Station.</title>
        <authorList>
            <person name="Venkateswaran K."/>
            <person name="Simpson A."/>
        </authorList>
    </citation>
    <scope>NUCLEOTIDE SEQUENCE</scope>
    <source>
        <strain evidence="4">F6_2S_P_1</strain>
    </source>
</reference>
<dbReference type="PANTHER" id="PTHR34978">
    <property type="entry name" value="POSSIBLE SENSOR-TRANSDUCER PROTEIN BLAR"/>
    <property type="match status" value="1"/>
</dbReference>
<feature type="transmembrane region" description="Helical" evidence="2">
    <location>
        <begin position="150"/>
        <end position="171"/>
    </location>
</feature>